<feature type="region of interest" description="Disordered" evidence="1">
    <location>
        <begin position="73"/>
        <end position="96"/>
    </location>
</feature>
<dbReference type="Proteomes" id="UP001652623">
    <property type="component" value="Chromosome 3"/>
</dbReference>
<reference evidence="3" key="1">
    <citation type="submission" date="2025-08" db="UniProtKB">
        <authorList>
            <consortium name="RefSeq"/>
        </authorList>
    </citation>
    <scope>IDENTIFICATION</scope>
    <source>
        <tissue evidence="3">Seedling</tissue>
    </source>
</reference>
<proteinExistence type="predicted"/>
<organism evidence="2 3">
    <name type="scientific">Ziziphus jujuba</name>
    <name type="common">Chinese jujube</name>
    <name type="synonym">Ziziphus sativa</name>
    <dbReference type="NCBI Taxonomy" id="326968"/>
    <lineage>
        <taxon>Eukaryota</taxon>
        <taxon>Viridiplantae</taxon>
        <taxon>Streptophyta</taxon>
        <taxon>Embryophyta</taxon>
        <taxon>Tracheophyta</taxon>
        <taxon>Spermatophyta</taxon>
        <taxon>Magnoliopsida</taxon>
        <taxon>eudicotyledons</taxon>
        <taxon>Gunneridae</taxon>
        <taxon>Pentapetalae</taxon>
        <taxon>rosids</taxon>
        <taxon>fabids</taxon>
        <taxon>Rosales</taxon>
        <taxon>Rhamnaceae</taxon>
        <taxon>Paliureae</taxon>
        <taxon>Ziziphus</taxon>
    </lineage>
</organism>
<evidence type="ECO:0000313" key="3">
    <source>
        <dbReference type="RefSeq" id="XP_048333626.2"/>
    </source>
</evidence>
<sequence length="165" mass="18192">MALNEPQVQFPEKQTVDGVSESGFEGGSDPEELDRLEMEVKEMAQKILHYRATLPNQLKDTLASVLAAQRPVLPHGSDPCPSGDPKPGQVISNNGALLAEEDQETAKKIQLLKAKIAHNVSVMPFVLKRMKECISKIDQLDCQNNRIIHPAFKGKRLADKDVALN</sequence>
<dbReference type="PANTHER" id="PTHR36045">
    <property type="entry name" value="OS04G0558500 PROTEIN"/>
    <property type="match status" value="1"/>
</dbReference>
<feature type="region of interest" description="Disordered" evidence="1">
    <location>
        <begin position="1"/>
        <end position="30"/>
    </location>
</feature>
<evidence type="ECO:0000313" key="2">
    <source>
        <dbReference type="Proteomes" id="UP001652623"/>
    </source>
</evidence>
<protein>
    <submittedName>
        <fullName evidence="3">Uncharacterized protein LOC107404887</fullName>
    </submittedName>
</protein>
<keyword evidence="2" id="KW-1185">Reference proteome</keyword>
<name>A0ABM3IQV6_ZIZJJ</name>
<dbReference type="PANTHER" id="PTHR36045:SF2">
    <property type="entry name" value="OS04G0558500 PROTEIN"/>
    <property type="match status" value="1"/>
</dbReference>
<dbReference type="RefSeq" id="XP_048333626.2">
    <property type="nucleotide sequence ID" value="XM_048477669.2"/>
</dbReference>
<evidence type="ECO:0000256" key="1">
    <source>
        <dbReference type="SAM" id="MobiDB-lite"/>
    </source>
</evidence>
<accession>A0ABM3IQV6</accession>
<gene>
    <name evidence="3" type="primary">LOC107404887</name>
</gene>
<dbReference type="GeneID" id="107404887"/>